<dbReference type="GO" id="GO:0016491">
    <property type="term" value="F:oxidoreductase activity"/>
    <property type="evidence" value="ECO:0007669"/>
    <property type="project" value="UniProtKB-KW"/>
</dbReference>
<dbReference type="PANTHER" id="PTHR43563">
    <property type="entry name" value="AMINE OXIDASE"/>
    <property type="match status" value="1"/>
</dbReference>
<dbReference type="InterPro" id="IPR036188">
    <property type="entry name" value="FAD/NAD-bd_sf"/>
</dbReference>
<evidence type="ECO:0000256" key="2">
    <source>
        <dbReference type="ARBA" id="ARBA00005995"/>
    </source>
</evidence>
<name>A0A5S9QTM2_9GAMM</name>
<dbReference type="OrthoDB" id="337830at2"/>
<evidence type="ECO:0000313" key="8">
    <source>
        <dbReference type="EMBL" id="CAA0122145.1"/>
    </source>
</evidence>
<organism evidence="8 10">
    <name type="scientific">Zhongshania aliphaticivorans</name>
    <dbReference type="NCBI Taxonomy" id="1470434"/>
    <lineage>
        <taxon>Bacteria</taxon>
        <taxon>Pseudomonadati</taxon>
        <taxon>Pseudomonadota</taxon>
        <taxon>Gammaproteobacteria</taxon>
        <taxon>Cellvibrionales</taxon>
        <taxon>Spongiibacteraceae</taxon>
        <taxon>Zhongshania</taxon>
    </lineage>
</organism>
<dbReference type="EMBL" id="CACSIK010000003">
    <property type="protein sequence ID" value="CAA0110474.1"/>
    <property type="molecule type" value="Genomic_DNA"/>
</dbReference>
<dbReference type="Proteomes" id="UP000435877">
    <property type="component" value="Unassembled WGS sequence"/>
</dbReference>
<evidence type="ECO:0000256" key="4">
    <source>
        <dbReference type="PIRSR" id="PIRSR601613-1"/>
    </source>
</evidence>
<dbReference type="InterPro" id="IPR002937">
    <property type="entry name" value="Amino_oxidase"/>
</dbReference>
<comment type="similarity">
    <text evidence="2">Belongs to the flavin monoamine oxidase family.</text>
</comment>
<dbReference type="EMBL" id="CACSIM010000008">
    <property type="protein sequence ID" value="CAA0122145.1"/>
    <property type="molecule type" value="Genomic_DNA"/>
</dbReference>
<protein>
    <submittedName>
        <fullName evidence="8">Flavin-containing monoamine oxidase AofH</fullName>
        <ecNumber evidence="8">1.4.3.-</ecNumber>
    </submittedName>
</protein>
<dbReference type="SUPFAM" id="SSF54373">
    <property type="entry name" value="FAD-linked reductases, C-terminal domain"/>
    <property type="match status" value="1"/>
</dbReference>
<keyword evidence="3 8" id="KW-0560">Oxidoreductase</keyword>
<feature type="binding site" evidence="4">
    <location>
        <begin position="43"/>
        <end position="44"/>
    </location>
    <ligand>
        <name>FAD</name>
        <dbReference type="ChEBI" id="CHEBI:57692"/>
    </ligand>
</feature>
<evidence type="ECO:0000256" key="3">
    <source>
        <dbReference type="ARBA" id="ARBA00023002"/>
    </source>
</evidence>
<evidence type="ECO:0000256" key="1">
    <source>
        <dbReference type="ARBA" id="ARBA00001974"/>
    </source>
</evidence>
<gene>
    <name evidence="8" type="primary">aofH_2</name>
    <name evidence="6" type="synonym">aofH</name>
    <name evidence="7" type="synonym">aofH_1</name>
    <name evidence="6" type="ORF">IHBHHGIJ_03203</name>
    <name evidence="7" type="ORF">KFEGEMFD_03416</name>
    <name evidence="8" type="ORF">KFEGEMFD_03948</name>
</gene>
<proteinExistence type="inferred from homology"/>
<evidence type="ECO:0000313" key="7">
    <source>
        <dbReference type="EMBL" id="CAA0118152.1"/>
    </source>
</evidence>
<dbReference type="InterPro" id="IPR001613">
    <property type="entry name" value="Flavin_amine_oxidase"/>
</dbReference>
<accession>A0A5S9QTM2</accession>
<dbReference type="EC" id="1.4.3.-" evidence="8"/>
<dbReference type="PRINTS" id="PR00757">
    <property type="entry name" value="AMINEOXDASEF"/>
</dbReference>
<evidence type="ECO:0000313" key="9">
    <source>
        <dbReference type="Proteomes" id="UP000435877"/>
    </source>
</evidence>
<evidence type="ECO:0000259" key="5">
    <source>
        <dbReference type="Pfam" id="PF01593"/>
    </source>
</evidence>
<keyword evidence="9" id="KW-1185">Reference proteome</keyword>
<dbReference type="Gene3D" id="3.50.50.60">
    <property type="entry name" value="FAD/NAD(P)-binding domain"/>
    <property type="match status" value="1"/>
</dbReference>
<feature type="domain" description="Amine oxidase" evidence="5">
    <location>
        <begin position="23"/>
        <end position="459"/>
    </location>
</feature>
<feature type="binding site" evidence="4">
    <location>
        <position position="247"/>
    </location>
    <ligand>
        <name>FAD</name>
        <dbReference type="ChEBI" id="CHEBI:57692"/>
    </ligand>
</feature>
<dbReference type="EMBL" id="CACSIM010000006">
    <property type="protein sequence ID" value="CAA0118152.1"/>
    <property type="molecule type" value="Genomic_DNA"/>
</dbReference>
<dbReference type="AlphaFoldDB" id="A0A5S9QTM2"/>
<dbReference type="InterPro" id="IPR050703">
    <property type="entry name" value="Flavin_MAO"/>
</dbReference>
<dbReference type="SUPFAM" id="SSF51905">
    <property type="entry name" value="FAD/NAD(P)-binding domain"/>
    <property type="match status" value="1"/>
</dbReference>
<comment type="cofactor">
    <cofactor evidence="1">
        <name>FAD</name>
        <dbReference type="ChEBI" id="CHEBI:57692"/>
    </cofactor>
</comment>
<feature type="binding site" evidence="4">
    <location>
        <position position="24"/>
    </location>
    <ligand>
        <name>FAD</name>
        <dbReference type="ChEBI" id="CHEBI:57692"/>
    </ligand>
</feature>
<evidence type="ECO:0000313" key="10">
    <source>
        <dbReference type="Proteomes" id="UP000439591"/>
    </source>
</evidence>
<sequence>MITNIKIVGQSRLENIIVIGAGFSGLAAADVLSAAGKQVVILEARDRVGGRARTEQLADDIWLDYGGQWLGPGQTEMYELAERLGHTTWPMFVKGYVRTIFSGRIGKYRGSIPYNLPLAGQWSLLTAVARWYWQSWRVPTSSPWKASGAAELDAMTVGDWMRKYLPHKDARSTFQIAIESVFAAHPDDISLLHALFYSRSGGGFLSLTESAGGAQQDRLQRGAQPLAESYLAVLEKRGVECHLKQAVQRIEQQGEEVAVYSETEQFTANRVICAAPPALAAEISYVPPLPDDKLTCLQNLQPGCAIKCFAIYERPFWRSQGWSGSVISDVAPFHTCFDVTPPNEQRGILMGFIEGRDGVRASDYSPEQRRNQFIDALVSFFGSEASKPIAYYDHTWRDDEWARGCYAGVAPVGHWTTVGYQLREPHVRIHWAGTETSTRWAGYFEGAVRAGKRAANEVLSATP</sequence>
<feature type="binding site" evidence="4">
    <location>
        <position position="435"/>
    </location>
    <ligand>
        <name>FAD</name>
        <dbReference type="ChEBI" id="CHEBI:57692"/>
    </ligand>
</feature>
<dbReference type="Gene3D" id="1.10.405.10">
    <property type="entry name" value="Guanine Nucleotide Dissociation Inhibitor, domain 1"/>
    <property type="match status" value="1"/>
</dbReference>
<dbReference type="Pfam" id="PF01593">
    <property type="entry name" value="Amino_oxidase"/>
    <property type="match status" value="1"/>
</dbReference>
<evidence type="ECO:0000313" key="6">
    <source>
        <dbReference type="EMBL" id="CAA0110474.1"/>
    </source>
</evidence>
<reference evidence="9 10" key="1">
    <citation type="submission" date="2019-11" db="EMBL/GenBank/DDBJ databases">
        <authorList>
            <person name="Holert J."/>
        </authorList>
    </citation>
    <scope>NUCLEOTIDE SEQUENCE [LARGE SCALE GENOMIC DNA]</scope>
    <source>
        <strain evidence="8">BC3_2A</strain>
        <strain evidence="6">SB11_1A</strain>
    </source>
</reference>
<dbReference type="Proteomes" id="UP000439591">
    <property type="component" value="Unassembled WGS sequence"/>
</dbReference>
<dbReference type="RefSeq" id="WP_159269906.1">
    <property type="nucleotide sequence ID" value="NZ_CACSIK010000003.1"/>
</dbReference>
<feature type="binding site" evidence="4">
    <location>
        <position position="352"/>
    </location>
    <ligand>
        <name>substrate</name>
    </ligand>
</feature>
<dbReference type="PANTHER" id="PTHR43563:SF1">
    <property type="entry name" value="AMINE OXIDASE [FLAVIN-CONTAINING] B"/>
    <property type="match status" value="1"/>
</dbReference>
<dbReference type="Gene3D" id="3.90.660.10">
    <property type="match status" value="1"/>
</dbReference>